<accession>A0A818XXK4</accession>
<sequence length="106" mass="10598">MGGCMTWSCGETVHSGDGVSVWVVPPTCNTSYIAFGPALSSCTNTCGGATGSTPNPYGISNARCIDCCGISNTTPIGGNCTGNPIVNGAVYGGNCVAPYSGYYCCC</sequence>
<dbReference type="AlphaFoldDB" id="A0A818XXK4"/>
<dbReference type="Proteomes" id="UP000663872">
    <property type="component" value="Unassembled WGS sequence"/>
</dbReference>
<proteinExistence type="predicted"/>
<comment type="caution">
    <text evidence="1">The sequence shown here is derived from an EMBL/GenBank/DDBJ whole genome shotgun (WGS) entry which is preliminary data.</text>
</comment>
<evidence type="ECO:0000313" key="1">
    <source>
        <dbReference type="EMBL" id="CAF3746506.1"/>
    </source>
</evidence>
<protein>
    <submittedName>
        <fullName evidence="1">Uncharacterized protein</fullName>
    </submittedName>
</protein>
<name>A0A818XXK4_9BILA</name>
<reference evidence="1" key="1">
    <citation type="submission" date="2021-02" db="EMBL/GenBank/DDBJ databases">
        <authorList>
            <person name="Nowell W R."/>
        </authorList>
    </citation>
    <scope>NUCLEOTIDE SEQUENCE</scope>
</reference>
<gene>
    <name evidence="1" type="ORF">GRG538_LOCUS31151</name>
</gene>
<organism evidence="1 2">
    <name type="scientific">Rotaria socialis</name>
    <dbReference type="NCBI Taxonomy" id="392032"/>
    <lineage>
        <taxon>Eukaryota</taxon>
        <taxon>Metazoa</taxon>
        <taxon>Spiralia</taxon>
        <taxon>Gnathifera</taxon>
        <taxon>Rotifera</taxon>
        <taxon>Eurotatoria</taxon>
        <taxon>Bdelloidea</taxon>
        <taxon>Philodinida</taxon>
        <taxon>Philodinidae</taxon>
        <taxon>Rotaria</taxon>
    </lineage>
</organism>
<evidence type="ECO:0000313" key="2">
    <source>
        <dbReference type="Proteomes" id="UP000663872"/>
    </source>
</evidence>
<dbReference type="EMBL" id="CAJNYT010005470">
    <property type="protein sequence ID" value="CAF3746506.1"/>
    <property type="molecule type" value="Genomic_DNA"/>
</dbReference>